<keyword evidence="3" id="KW-1185">Reference proteome</keyword>
<dbReference type="InParanoid" id="A0A136J7T5"/>
<evidence type="ECO:0000313" key="2">
    <source>
        <dbReference type="EMBL" id="KXJ93225.1"/>
    </source>
</evidence>
<feature type="transmembrane region" description="Helical" evidence="1">
    <location>
        <begin position="14"/>
        <end position="37"/>
    </location>
</feature>
<organism evidence="2 3">
    <name type="scientific">Microdochium bolleyi</name>
    <dbReference type="NCBI Taxonomy" id="196109"/>
    <lineage>
        <taxon>Eukaryota</taxon>
        <taxon>Fungi</taxon>
        <taxon>Dikarya</taxon>
        <taxon>Ascomycota</taxon>
        <taxon>Pezizomycotina</taxon>
        <taxon>Sordariomycetes</taxon>
        <taxon>Xylariomycetidae</taxon>
        <taxon>Xylariales</taxon>
        <taxon>Microdochiaceae</taxon>
        <taxon>Microdochium</taxon>
    </lineage>
</organism>
<keyword evidence="1" id="KW-0472">Membrane</keyword>
<evidence type="ECO:0000313" key="3">
    <source>
        <dbReference type="Proteomes" id="UP000070501"/>
    </source>
</evidence>
<dbReference type="EMBL" id="KQ964248">
    <property type="protein sequence ID" value="KXJ93225.1"/>
    <property type="molecule type" value="Genomic_DNA"/>
</dbReference>
<proteinExistence type="predicted"/>
<name>A0A136J7T5_9PEZI</name>
<gene>
    <name evidence="2" type="ORF">Micbo1qcDRAFT_161188</name>
</gene>
<accession>A0A136J7T5</accession>
<keyword evidence="1" id="KW-1133">Transmembrane helix</keyword>
<keyword evidence="1" id="KW-0812">Transmembrane</keyword>
<dbReference type="AlphaFoldDB" id="A0A136J7T5"/>
<dbReference type="Proteomes" id="UP000070501">
    <property type="component" value="Unassembled WGS sequence"/>
</dbReference>
<evidence type="ECO:0000256" key="1">
    <source>
        <dbReference type="SAM" id="Phobius"/>
    </source>
</evidence>
<protein>
    <submittedName>
        <fullName evidence="2">Uncharacterized protein</fullName>
    </submittedName>
</protein>
<reference evidence="3" key="1">
    <citation type="submission" date="2016-02" db="EMBL/GenBank/DDBJ databases">
        <title>Draft genome sequence of Microdochium bolleyi, a fungal endophyte of beachgrass.</title>
        <authorList>
            <consortium name="DOE Joint Genome Institute"/>
            <person name="David A.S."/>
            <person name="May G."/>
            <person name="Haridas S."/>
            <person name="Lim J."/>
            <person name="Wang M."/>
            <person name="Labutti K."/>
            <person name="Lipzen A."/>
            <person name="Barry K."/>
            <person name="Grigoriev I.V."/>
        </authorList>
    </citation>
    <scope>NUCLEOTIDE SEQUENCE [LARGE SCALE GENOMIC DNA]</scope>
    <source>
        <strain evidence="3">J235TASD1</strain>
    </source>
</reference>
<feature type="non-terminal residue" evidence="2">
    <location>
        <position position="94"/>
    </location>
</feature>
<sequence length="94" mass="10401">MDSRRPQYLECADVMYVLFTASFVLSAIAGTMLGWVVEDARLWLGLVAAVGAPCRKESCGSRVGRLVPHECLACINVDRVWKAMLLLGQGFRRV</sequence>